<accession>A0ABN3F3L6</accession>
<comment type="caution">
    <text evidence="1">The sequence shown here is derived from an EMBL/GenBank/DDBJ whole genome shotgun (WGS) entry which is preliminary data.</text>
</comment>
<organism evidence="1 2">
    <name type="scientific">Kitasatospora cystarginea</name>
    <dbReference type="NCBI Taxonomy" id="58350"/>
    <lineage>
        <taxon>Bacteria</taxon>
        <taxon>Bacillati</taxon>
        <taxon>Actinomycetota</taxon>
        <taxon>Actinomycetes</taxon>
        <taxon>Kitasatosporales</taxon>
        <taxon>Streptomycetaceae</taxon>
        <taxon>Kitasatospora</taxon>
    </lineage>
</organism>
<sequence length="62" mass="6795">MAALVAEFDRMRVLVATAWMQAADQLAAVPDAPTALTSPYWYGQDLPCAVYHLHDMADGMEP</sequence>
<evidence type="ECO:0000313" key="1">
    <source>
        <dbReference type="EMBL" id="GAA2281794.1"/>
    </source>
</evidence>
<protein>
    <submittedName>
        <fullName evidence="1">Uncharacterized protein</fullName>
    </submittedName>
</protein>
<dbReference type="Proteomes" id="UP001500305">
    <property type="component" value="Unassembled WGS sequence"/>
</dbReference>
<dbReference type="EMBL" id="BAAATR010000090">
    <property type="protein sequence ID" value="GAA2281794.1"/>
    <property type="molecule type" value="Genomic_DNA"/>
</dbReference>
<keyword evidence="2" id="KW-1185">Reference proteome</keyword>
<dbReference type="RefSeq" id="WP_344641459.1">
    <property type="nucleotide sequence ID" value="NZ_BAAATR010000090.1"/>
</dbReference>
<proteinExistence type="predicted"/>
<name>A0ABN3F3L6_9ACTN</name>
<gene>
    <name evidence="1" type="ORF">GCM10010430_79740</name>
</gene>
<evidence type="ECO:0000313" key="2">
    <source>
        <dbReference type="Proteomes" id="UP001500305"/>
    </source>
</evidence>
<reference evidence="1 2" key="1">
    <citation type="journal article" date="2019" name="Int. J. Syst. Evol. Microbiol.">
        <title>The Global Catalogue of Microorganisms (GCM) 10K type strain sequencing project: providing services to taxonomists for standard genome sequencing and annotation.</title>
        <authorList>
            <consortium name="The Broad Institute Genomics Platform"/>
            <consortium name="The Broad Institute Genome Sequencing Center for Infectious Disease"/>
            <person name="Wu L."/>
            <person name="Ma J."/>
        </authorList>
    </citation>
    <scope>NUCLEOTIDE SEQUENCE [LARGE SCALE GENOMIC DNA]</scope>
    <source>
        <strain evidence="1 2">JCM 7356</strain>
    </source>
</reference>